<dbReference type="InterPro" id="IPR058163">
    <property type="entry name" value="LysR-type_TF_proteobact-type"/>
</dbReference>
<gene>
    <name evidence="6" type="ORF">OL599_04625</name>
</gene>
<keyword evidence="2" id="KW-0805">Transcription regulation</keyword>
<dbReference type="Pfam" id="PF00126">
    <property type="entry name" value="HTH_1"/>
    <property type="match status" value="1"/>
</dbReference>
<keyword evidence="4" id="KW-0804">Transcription</keyword>
<dbReference type="GO" id="GO:0003677">
    <property type="term" value="F:DNA binding"/>
    <property type="evidence" value="ECO:0007669"/>
    <property type="project" value="UniProtKB-KW"/>
</dbReference>
<evidence type="ECO:0000256" key="1">
    <source>
        <dbReference type="ARBA" id="ARBA00009437"/>
    </source>
</evidence>
<dbReference type="Pfam" id="PF03466">
    <property type="entry name" value="LysR_substrate"/>
    <property type="match status" value="1"/>
</dbReference>
<organism evidence="6 7">
    <name type="scientific">Limobrevibacterium gyesilva</name>
    <dbReference type="NCBI Taxonomy" id="2991712"/>
    <lineage>
        <taxon>Bacteria</taxon>
        <taxon>Pseudomonadati</taxon>
        <taxon>Pseudomonadota</taxon>
        <taxon>Alphaproteobacteria</taxon>
        <taxon>Acetobacterales</taxon>
        <taxon>Acetobacteraceae</taxon>
        <taxon>Limobrevibacterium</taxon>
    </lineage>
</organism>
<dbReference type="FunFam" id="3.40.190.290:FF:000001">
    <property type="entry name" value="Transcriptional regulator, LysR family"/>
    <property type="match status" value="1"/>
</dbReference>
<dbReference type="Gene3D" id="3.40.190.290">
    <property type="match status" value="1"/>
</dbReference>
<dbReference type="FunFam" id="1.10.10.10:FF:000001">
    <property type="entry name" value="LysR family transcriptional regulator"/>
    <property type="match status" value="1"/>
</dbReference>
<dbReference type="GO" id="GO:0003700">
    <property type="term" value="F:DNA-binding transcription factor activity"/>
    <property type="evidence" value="ECO:0007669"/>
    <property type="project" value="InterPro"/>
</dbReference>
<keyword evidence="7" id="KW-1185">Reference proteome</keyword>
<dbReference type="InterPro" id="IPR000847">
    <property type="entry name" value="LysR_HTH_N"/>
</dbReference>
<dbReference type="InterPro" id="IPR036388">
    <property type="entry name" value="WH-like_DNA-bd_sf"/>
</dbReference>
<dbReference type="PROSITE" id="PS50931">
    <property type="entry name" value="HTH_LYSR"/>
    <property type="match status" value="1"/>
</dbReference>
<dbReference type="Gene3D" id="1.10.10.10">
    <property type="entry name" value="Winged helix-like DNA-binding domain superfamily/Winged helix DNA-binding domain"/>
    <property type="match status" value="1"/>
</dbReference>
<evidence type="ECO:0000256" key="3">
    <source>
        <dbReference type="ARBA" id="ARBA00023125"/>
    </source>
</evidence>
<feature type="domain" description="HTH lysR-type" evidence="5">
    <location>
        <begin position="1"/>
        <end position="59"/>
    </location>
</feature>
<dbReference type="CDD" id="cd08422">
    <property type="entry name" value="PBP2_CrgA_like"/>
    <property type="match status" value="1"/>
</dbReference>
<dbReference type="RefSeq" id="WP_264712472.1">
    <property type="nucleotide sequence ID" value="NZ_JAPDNT010000002.1"/>
</dbReference>
<dbReference type="AlphaFoldDB" id="A0AA42CDH4"/>
<evidence type="ECO:0000256" key="2">
    <source>
        <dbReference type="ARBA" id="ARBA00023015"/>
    </source>
</evidence>
<comment type="caution">
    <text evidence="6">The sequence shown here is derived from an EMBL/GenBank/DDBJ whole genome shotgun (WGS) entry which is preliminary data.</text>
</comment>
<dbReference type="EMBL" id="JAPDNT010000002">
    <property type="protein sequence ID" value="MCW3473854.1"/>
    <property type="molecule type" value="Genomic_DNA"/>
</dbReference>
<dbReference type="InterPro" id="IPR005119">
    <property type="entry name" value="LysR_subst-bd"/>
</dbReference>
<dbReference type="InterPro" id="IPR036390">
    <property type="entry name" value="WH_DNA-bd_sf"/>
</dbReference>
<proteinExistence type="inferred from homology"/>
<dbReference type="PRINTS" id="PR00039">
    <property type="entry name" value="HTHLYSR"/>
</dbReference>
<comment type="similarity">
    <text evidence="1">Belongs to the LysR transcriptional regulatory family.</text>
</comment>
<reference evidence="6" key="2">
    <citation type="submission" date="2022-10" db="EMBL/GenBank/DDBJ databases">
        <authorList>
            <person name="Trinh H.N."/>
        </authorList>
    </citation>
    <scope>NUCLEOTIDE SEQUENCE</scope>
    <source>
        <strain evidence="6">RN2-1</strain>
    </source>
</reference>
<dbReference type="SUPFAM" id="SSF46785">
    <property type="entry name" value="Winged helix' DNA-binding domain"/>
    <property type="match status" value="1"/>
</dbReference>
<accession>A0AA42CDH4</accession>
<evidence type="ECO:0000256" key="4">
    <source>
        <dbReference type="ARBA" id="ARBA00023163"/>
    </source>
</evidence>
<reference evidence="6" key="1">
    <citation type="submission" date="2022-09" db="EMBL/GenBank/DDBJ databases">
        <title>Rhodovastum sp. nov. RN2-1 isolated from soil in Seongnam, South Korea.</title>
        <authorList>
            <person name="Le N.T."/>
        </authorList>
    </citation>
    <scope>NUCLEOTIDE SEQUENCE</scope>
    <source>
        <strain evidence="6">RN2-1</strain>
    </source>
</reference>
<evidence type="ECO:0000259" key="5">
    <source>
        <dbReference type="PROSITE" id="PS50931"/>
    </source>
</evidence>
<dbReference type="SUPFAM" id="SSF53850">
    <property type="entry name" value="Periplasmic binding protein-like II"/>
    <property type="match status" value="1"/>
</dbReference>
<keyword evidence="3" id="KW-0238">DNA-binding</keyword>
<dbReference type="PANTHER" id="PTHR30537">
    <property type="entry name" value="HTH-TYPE TRANSCRIPTIONAL REGULATOR"/>
    <property type="match status" value="1"/>
</dbReference>
<evidence type="ECO:0000313" key="6">
    <source>
        <dbReference type="EMBL" id="MCW3473854.1"/>
    </source>
</evidence>
<name>A0AA42CDH4_9PROT</name>
<sequence length="304" mass="32873">MDLLAAFRTFVRIAETGSFSAVAREVGATQPAISRQIAALEDHLGARLLQRSTRSLRLTEDGTALLAHARLVLEAVEETEAAIGRRRSAPAGMVHLGSPAVFGRLYIAPRIGSLLGRYPELSVDLMLADDVVDMVQMGLDLSIRVGAVTDASLVARRVGSTASIAVAAPAYLARRGEPQHPADLTAHECIIFTRIAAPETWQFDGPDGTVPVQINGRLRSNSIEAVLEAALAGLGVALLPTWMLRDEVRAGRLKAVLKAWQPRRRAISVVYPSRRFLAPRTRAVIDFLVDEFRLDPVISAYGEG</sequence>
<evidence type="ECO:0000313" key="7">
    <source>
        <dbReference type="Proteomes" id="UP001165679"/>
    </source>
</evidence>
<dbReference type="PANTHER" id="PTHR30537:SF80">
    <property type="entry name" value="TRANSCRIPTIONAL REGULATOR"/>
    <property type="match status" value="1"/>
</dbReference>
<dbReference type="Proteomes" id="UP001165679">
    <property type="component" value="Unassembled WGS sequence"/>
</dbReference>
<protein>
    <submittedName>
        <fullName evidence="6">LysR family transcriptional regulator</fullName>
    </submittedName>
</protein>